<dbReference type="InterPro" id="IPR035892">
    <property type="entry name" value="C2_domain_sf"/>
</dbReference>
<dbReference type="AlphaFoldDB" id="A0A9N7YW75"/>
<comment type="caution">
    <text evidence="3">The sequence shown here is derived from an EMBL/GenBank/DDBJ whole genome shotgun (WGS) entry which is preliminary data.</text>
</comment>
<name>A0A9N7YW75_PLEPL</name>
<proteinExistence type="predicted"/>
<dbReference type="PANTHER" id="PTHR45729:SF1">
    <property type="entry name" value="DOUBLE C2-LIKE DOMAIN-CONTAINING PROTEIN ALPHA"/>
    <property type="match status" value="1"/>
</dbReference>
<keyword evidence="4" id="KW-1185">Reference proteome</keyword>
<feature type="region of interest" description="Disordered" evidence="2">
    <location>
        <begin position="84"/>
        <end position="113"/>
    </location>
</feature>
<dbReference type="PANTHER" id="PTHR45729">
    <property type="entry name" value="RABPHILIN, ISOFORM A"/>
    <property type="match status" value="1"/>
</dbReference>
<dbReference type="Gene3D" id="2.60.40.150">
    <property type="entry name" value="C2 domain"/>
    <property type="match status" value="1"/>
</dbReference>
<gene>
    <name evidence="3" type="ORF">PLEPLA_LOCUS27834</name>
</gene>
<dbReference type="GO" id="GO:0046872">
    <property type="term" value="F:metal ion binding"/>
    <property type="evidence" value="ECO:0007669"/>
    <property type="project" value="UniProtKB-KW"/>
</dbReference>
<reference evidence="3" key="1">
    <citation type="submission" date="2020-03" db="EMBL/GenBank/DDBJ databases">
        <authorList>
            <person name="Weist P."/>
        </authorList>
    </citation>
    <scope>NUCLEOTIDE SEQUENCE</scope>
</reference>
<accession>A0A9N7YW75</accession>
<evidence type="ECO:0000256" key="2">
    <source>
        <dbReference type="SAM" id="MobiDB-lite"/>
    </source>
</evidence>
<evidence type="ECO:0000313" key="3">
    <source>
        <dbReference type="EMBL" id="CAB1440068.1"/>
    </source>
</evidence>
<evidence type="ECO:0000256" key="1">
    <source>
        <dbReference type="ARBA" id="ARBA00022723"/>
    </source>
</evidence>
<organism evidence="3 4">
    <name type="scientific">Pleuronectes platessa</name>
    <name type="common">European plaice</name>
    <dbReference type="NCBI Taxonomy" id="8262"/>
    <lineage>
        <taxon>Eukaryota</taxon>
        <taxon>Metazoa</taxon>
        <taxon>Chordata</taxon>
        <taxon>Craniata</taxon>
        <taxon>Vertebrata</taxon>
        <taxon>Euteleostomi</taxon>
        <taxon>Actinopterygii</taxon>
        <taxon>Neopterygii</taxon>
        <taxon>Teleostei</taxon>
        <taxon>Neoteleostei</taxon>
        <taxon>Acanthomorphata</taxon>
        <taxon>Carangaria</taxon>
        <taxon>Pleuronectiformes</taxon>
        <taxon>Pleuronectoidei</taxon>
        <taxon>Pleuronectidae</taxon>
        <taxon>Pleuronectes</taxon>
    </lineage>
</organism>
<sequence>MQPPSLLHSALRLPPTYLLRVTLWPEEKFTRPVIDFTLVSVCDEDKLTHNEFIGESRVALRRVKMDQTKHFNICLEHPPPVRRGEGWDAGRVGREKKDLKERIKGGTDEKECA</sequence>
<protein>
    <submittedName>
        <fullName evidence="3">Uncharacterized protein</fullName>
    </submittedName>
</protein>
<keyword evidence="1" id="KW-0479">Metal-binding</keyword>
<dbReference type="GO" id="GO:0061669">
    <property type="term" value="P:spontaneous neurotransmitter secretion"/>
    <property type="evidence" value="ECO:0007669"/>
    <property type="project" value="TreeGrafter"/>
</dbReference>
<dbReference type="InterPro" id="IPR043566">
    <property type="entry name" value="Rabphilin/DOC2/Noc2"/>
</dbReference>
<evidence type="ECO:0000313" key="4">
    <source>
        <dbReference type="Proteomes" id="UP001153269"/>
    </source>
</evidence>
<dbReference type="GO" id="GO:0098850">
    <property type="term" value="C:extrinsic component of synaptic vesicle membrane"/>
    <property type="evidence" value="ECO:0007669"/>
    <property type="project" value="TreeGrafter"/>
</dbReference>
<dbReference type="EMBL" id="CADEAL010002391">
    <property type="protein sequence ID" value="CAB1440068.1"/>
    <property type="molecule type" value="Genomic_DNA"/>
</dbReference>
<dbReference type="GO" id="GO:0017158">
    <property type="term" value="P:regulation of calcium ion-dependent exocytosis"/>
    <property type="evidence" value="ECO:0007669"/>
    <property type="project" value="TreeGrafter"/>
</dbReference>
<dbReference type="SUPFAM" id="SSF49562">
    <property type="entry name" value="C2 domain (Calcium/lipid-binding domain, CaLB)"/>
    <property type="match status" value="1"/>
</dbReference>
<dbReference type="GO" id="GO:0006887">
    <property type="term" value="P:exocytosis"/>
    <property type="evidence" value="ECO:0007669"/>
    <property type="project" value="TreeGrafter"/>
</dbReference>
<dbReference type="Proteomes" id="UP001153269">
    <property type="component" value="Unassembled WGS sequence"/>
</dbReference>